<proteinExistence type="predicted"/>
<reference evidence="1" key="1">
    <citation type="submission" date="2022-07" db="EMBL/GenBank/DDBJ databases">
        <title>Description and genome-wide analysis of Profundicola chukchiensis gen. nov., sp. nov., marine bacteria isolated from bottom sediments of the Chukchi Sea.</title>
        <authorList>
            <person name="Romanenko L."/>
            <person name="Otstavnykh N."/>
            <person name="Kurilenko V."/>
            <person name="Eremeev V."/>
            <person name="Velansky P."/>
            <person name="Mikhailov V."/>
            <person name="Isaeva M."/>
        </authorList>
    </citation>
    <scope>NUCLEOTIDE SEQUENCE</scope>
    <source>
        <strain evidence="1">KMM 9713</strain>
    </source>
</reference>
<keyword evidence="2" id="KW-1185">Reference proteome</keyword>
<organism evidence="1 2">
    <name type="scientific">Profundicola chukchiensis</name>
    <dbReference type="NCBI Taxonomy" id="2961959"/>
    <lineage>
        <taxon>Bacteria</taxon>
        <taxon>Pseudomonadati</taxon>
        <taxon>Bacteroidota</taxon>
        <taxon>Flavobacteriia</taxon>
        <taxon>Flavobacteriales</taxon>
        <taxon>Weeksellaceae</taxon>
        <taxon>Profundicola</taxon>
    </lineage>
</organism>
<dbReference type="RefSeq" id="WP_304417701.1">
    <property type="nucleotide sequence ID" value="NZ_JANAIE010000008.1"/>
</dbReference>
<sequence>MRKYLFILFTFIFSYASSQELLAEVKVDFSQIQGSNTTAYTALEKSLKDFINTTKWTDKTYKIQEKIECNFTIIIREKVSSNTYKANLLVQSRRPVFGSNYYSPILNVSDNDFTFEYTEYEQLIFNPRKFSDKNLTDVIGYYIYMVLGYDADTFVRNGGDPYFQTAQQISGLANSSRFSGWSTMAGPRSRSGLVNDVLGPKNKALRAAYYTYHRLGLDLMAKNELNAKNAIGNAILTLESFQTSNNYSQNYPLDLFFQAKKSEISQIFSGGLKPTIQISKLKSLLNTISPSNSNQWNTIQ</sequence>
<name>A0A9X4N1E1_9FLAO</name>
<dbReference type="EMBL" id="JANCMU010000007">
    <property type="protein sequence ID" value="MDG4946871.1"/>
    <property type="molecule type" value="Genomic_DNA"/>
</dbReference>
<comment type="caution">
    <text evidence="1">The sequence shown here is derived from an EMBL/GenBank/DDBJ whole genome shotgun (WGS) entry which is preliminary data.</text>
</comment>
<gene>
    <name evidence="1" type="ORF">NMK71_10625</name>
</gene>
<dbReference type="InterPro" id="IPR032274">
    <property type="entry name" value="DUF4835"/>
</dbReference>
<dbReference type="Proteomes" id="UP001152599">
    <property type="component" value="Unassembled WGS sequence"/>
</dbReference>
<evidence type="ECO:0000313" key="2">
    <source>
        <dbReference type="Proteomes" id="UP001152599"/>
    </source>
</evidence>
<dbReference type="Pfam" id="PF16119">
    <property type="entry name" value="DUF4835"/>
    <property type="match status" value="1"/>
</dbReference>
<dbReference type="AlphaFoldDB" id="A0A9X4N1E1"/>
<protein>
    <submittedName>
        <fullName evidence="1">DUF4835 family protein</fullName>
    </submittedName>
</protein>
<accession>A0A9X4N1E1</accession>
<evidence type="ECO:0000313" key="1">
    <source>
        <dbReference type="EMBL" id="MDG4946871.1"/>
    </source>
</evidence>